<name>A0A975RA11_9GAMM</name>
<protein>
    <submittedName>
        <fullName evidence="2">DUF2970 domain-containing protein</fullName>
    </submittedName>
</protein>
<dbReference type="Proteomes" id="UP000676649">
    <property type="component" value="Chromosome"/>
</dbReference>
<dbReference type="InterPro" id="IPR021344">
    <property type="entry name" value="DUF2970"/>
</dbReference>
<keyword evidence="3" id="KW-1185">Reference proteome</keyword>
<keyword evidence="1" id="KW-0472">Membrane</keyword>
<proteinExistence type="predicted"/>
<dbReference type="Pfam" id="PF11174">
    <property type="entry name" value="DUF2970"/>
    <property type="match status" value="1"/>
</dbReference>
<keyword evidence="1" id="KW-0812">Transmembrane</keyword>
<dbReference type="EMBL" id="CP073754">
    <property type="protein sequence ID" value="QWF70848.1"/>
    <property type="molecule type" value="Genomic_DNA"/>
</dbReference>
<sequence length="63" mass="6671">MTKTNLLQVVKSVISAFIGVQSNSNREHDFKNGSLPAFIIVGLIATLVFILAIAKLASLATGQ</sequence>
<evidence type="ECO:0000313" key="3">
    <source>
        <dbReference type="Proteomes" id="UP000676649"/>
    </source>
</evidence>
<reference evidence="2" key="1">
    <citation type="submission" date="2021-04" db="EMBL/GenBank/DDBJ databases">
        <title>Draft genome sequence data of methanotrophic Methylovulum sp. strain S1L and Methylomonas sp. strain S2AM isolated from boreal lake water columns.</title>
        <authorList>
            <person name="Rissanen A.J."/>
            <person name="Mangayil R."/>
            <person name="Svenning M.M."/>
            <person name="Khanongnuch R."/>
        </authorList>
    </citation>
    <scope>NUCLEOTIDE SEQUENCE</scope>
    <source>
        <strain evidence="2">S2AM</strain>
    </source>
</reference>
<dbReference type="AlphaFoldDB" id="A0A975RA11"/>
<dbReference type="KEGG" id="mpad:KEF85_16290"/>
<keyword evidence="1" id="KW-1133">Transmembrane helix</keyword>
<gene>
    <name evidence="2" type="ORF">KEF85_16290</name>
</gene>
<evidence type="ECO:0000313" key="2">
    <source>
        <dbReference type="EMBL" id="QWF70848.1"/>
    </source>
</evidence>
<dbReference type="RefSeq" id="WP_215582319.1">
    <property type="nucleotide sequence ID" value="NZ_CP073754.1"/>
</dbReference>
<accession>A0A975RA11</accession>
<organism evidence="2 3">
    <name type="scientific">Methylomonas paludis</name>
    <dbReference type="NCBI Taxonomy" id="1173101"/>
    <lineage>
        <taxon>Bacteria</taxon>
        <taxon>Pseudomonadati</taxon>
        <taxon>Pseudomonadota</taxon>
        <taxon>Gammaproteobacteria</taxon>
        <taxon>Methylococcales</taxon>
        <taxon>Methylococcaceae</taxon>
        <taxon>Methylomonas</taxon>
    </lineage>
</organism>
<feature type="transmembrane region" description="Helical" evidence="1">
    <location>
        <begin position="35"/>
        <end position="57"/>
    </location>
</feature>
<evidence type="ECO:0000256" key="1">
    <source>
        <dbReference type="SAM" id="Phobius"/>
    </source>
</evidence>